<feature type="transmembrane region" description="Helical" evidence="2">
    <location>
        <begin position="276"/>
        <end position="295"/>
    </location>
</feature>
<feature type="region of interest" description="Disordered" evidence="1">
    <location>
        <begin position="170"/>
        <end position="190"/>
    </location>
</feature>
<keyword evidence="2" id="KW-1133">Transmembrane helix</keyword>
<reference evidence="4" key="3">
    <citation type="submission" date="2016-02" db="EMBL/GenBank/DDBJ databases">
        <title>Draft genome of pathogenic Streptomyces sp. in Japan.</title>
        <authorList>
            <person name="Tomihama T."/>
            <person name="Ikenaga M."/>
            <person name="Sakai M."/>
            <person name="Okubo T."/>
            <person name="Ikeda S."/>
        </authorList>
    </citation>
    <scope>NUCLEOTIDE SEQUENCE [LARGE SCALE GENOMIC DNA]</scope>
    <source>
        <strain evidence="4">S58</strain>
    </source>
</reference>
<comment type="caution">
    <text evidence="3">The sequence shown here is derived from an EMBL/GenBank/DDBJ whole genome shotgun (WGS) entry which is preliminary data.</text>
</comment>
<reference evidence="3 4" key="2">
    <citation type="journal article" date="2016" name="Genome Announc.">
        <title>Draft Genome Sequences of Streptomyces scabiei S58, Streptomyces turgidiscabies T45, and Streptomyces acidiscabies a10, the Pathogens of Potato Common Scab, Isolated in Japan.</title>
        <authorList>
            <person name="Tomihama T."/>
            <person name="Nishi Y."/>
            <person name="Sakai M."/>
            <person name="Ikenaga M."/>
            <person name="Okubo T."/>
            <person name="Ikeda S."/>
        </authorList>
    </citation>
    <scope>NUCLEOTIDE SEQUENCE [LARGE SCALE GENOMIC DNA]</scope>
    <source>
        <strain evidence="3 4">S58</strain>
    </source>
</reference>
<keyword evidence="2" id="KW-0812">Transmembrane</keyword>
<evidence type="ECO:0000313" key="4">
    <source>
        <dbReference type="Proteomes" id="UP000067448"/>
    </source>
</evidence>
<dbReference type="Gene3D" id="2.170.16.10">
    <property type="entry name" value="Hedgehog/Intein (Hint) domain"/>
    <property type="match status" value="1"/>
</dbReference>
<protein>
    <submittedName>
        <fullName evidence="3">Hom_end-associated Hint</fullName>
    </submittedName>
</protein>
<dbReference type="SUPFAM" id="SSF51294">
    <property type="entry name" value="Hedgehog/intein (Hint) domain"/>
    <property type="match status" value="1"/>
</dbReference>
<organism evidence="3 4">
    <name type="scientific">Streptomyces scabiei</name>
    <dbReference type="NCBI Taxonomy" id="1930"/>
    <lineage>
        <taxon>Bacteria</taxon>
        <taxon>Bacillati</taxon>
        <taxon>Actinomycetota</taxon>
        <taxon>Actinomycetes</taxon>
        <taxon>Kitasatosporales</taxon>
        <taxon>Streptomycetaceae</taxon>
        <taxon>Streptomyces</taxon>
    </lineage>
</organism>
<reference evidence="4" key="1">
    <citation type="submission" date="2015-11" db="EMBL/GenBank/DDBJ databases">
        <authorList>
            <consortium name="Cross-ministerial Strategic Innovation Promotion Program (SIP) consortium"/>
            <person name="Tomihama T."/>
            <person name="Ikenaga M."/>
            <person name="Sakai M."/>
            <person name="Okubo T."/>
            <person name="Ikeda S."/>
        </authorList>
    </citation>
    <scope>NUCLEOTIDE SEQUENCE [LARGE SCALE GENOMIC DNA]</scope>
    <source>
        <strain evidence="4">S58</strain>
    </source>
</reference>
<dbReference type="EMBL" id="BCMM01000029">
    <property type="protein sequence ID" value="GAQ65288.1"/>
    <property type="molecule type" value="Genomic_DNA"/>
</dbReference>
<dbReference type="AlphaFoldDB" id="A0A117EFB1"/>
<feature type="region of interest" description="Disordered" evidence="1">
    <location>
        <begin position="298"/>
        <end position="426"/>
    </location>
</feature>
<evidence type="ECO:0000256" key="1">
    <source>
        <dbReference type="SAM" id="MobiDB-lite"/>
    </source>
</evidence>
<name>A0A117EFB1_STRSC</name>
<dbReference type="InterPro" id="IPR036844">
    <property type="entry name" value="Hint_dom_sf"/>
</dbReference>
<gene>
    <name evidence="3" type="ORF">SsS58_05697</name>
</gene>
<keyword evidence="2" id="KW-0472">Membrane</keyword>
<dbReference type="Proteomes" id="UP000067448">
    <property type="component" value="Unassembled WGS sequence"/>
</dbReference>
<accession>A0A117EFB1</accession>
<evidence type="ECO:0000256" key="2">
    <source>
        <dbReference type="SAM" id="Phobius"/>
    </source>
</evidence>
<sequence length="449" mass="47130">MDADQGSPCTNHCEEYKQWVRETILGGSWRQEGDSGVDLNNDGYVTIHPAVQVPVGWSQAQIYTEAFYDKIDELCTYGRDSCADGNSPTDAQAVNGAKGNASIAAGLNCPDGTRWGTGVAMADGFMVAAEGGEGPAGGSGFGGLRSKGSPCAKCFLAGTDVLMADGTTNDIEDIEPGDKVQATDPETGESGAREVTRLIVTQNDKHSSPLRRLPGAWKNRTAAARLTAAGPDFETVDRRRMSRKGVNWVLCISGRYAHPHSVRLGGVGMARARRGLLVGAAVVVASLLALVAVLLTRPGERPPPVSRGGRAGRWPPIRTAGAAGRRRAGEARYQPLLAGRGRRPDGGQGTRRPGRPEGVVGHAAPRDVGAGRRGRRGHAGKLASGASARWMTTTNCGESPQRGGSDDAPAARHLGTGPMREARPGGRSHLYEALLRRGDGRHGAVMQGK</sequence>
<proteinExistence type="predicted"/>
<dbReference type="RefSeq" id="WP_234385757.1">
    <property type="nucleotide sequence ID" value="NZ_BCMM01000029.1"/>
</dbReference>
<evidence type="ECO:0000313" key="3">
    <source>
        <dbReference type="EMBL" id="GAQ65288.1"/>
    </source>
</evidence>